<feature type="compositionally biased region" description="Low complexity" evidence="1">
    <location>
        <begin position="143"/>
        <end position="154"/>
    </location>
</feature>
<dbReference type="OMA" id="ETHSSMT"/>
<reference evidence="4 5" key="1">
    <citation type="journal article" date="2011" name="Proc. Natl. Acad. Sci. U.S.A.">
        <title>Evolutionary erosion of yeast sex chromosomes by mating-type switching accidents.</title>
        <authorList>
            <person name="Gordon J.L."/>
            <person name="Armisen D."/>
            <person name="Proux-Wera E."/>
            <person name="Oheigeartaigh S.S."/>
            <person name="Byrne K.P."/>
            <person name="Wolfe K.H."/>
        </authorList>
    </citation>
    <scope>NUCLEOTIDE SEQUENCE [LARGE SCALE GENOMIC DNA]</scope>
    <source>
        <strain evidence="5">ATCC MYA-139 / BCRC 22969 / CBS 8797 / CCRC 22969 / KCTC 17520 / NBRC 10181 / NCYC 3082</strain>
    </source>
</reference>
<reference evidence="5" key="2">
    <citation type="submission" date="2012-08" db="EMBL/GenBank/DDBJ databases">
        <title>Genome sequence of Kazachstania naganishii.</title>
        <authorList>
            <person name="Gordon J.L."/>
            <person name="Armisen D."/>
            <person name="Proux-Wera E."/>
            <person name="OhEigeartaigh S.S."/>
            <person name="Byrne K.P."/>
            <person name="Wolfe K.H."/>
        </authorList>
    </citation>
    <scope>NUCLEOTIDE SEQUENCE [LARGE SCALE GENOMIC DNA]</scope>
    <source>
        <strain evidence="5">ATCC MYA-139 / BCRC 22969 / CBS 8797 / CCRC 22969 / KCTC 17520 / NBRC 10181 / NCYC 3082</strain>
    </source>
</reference>
<dbReference type="GeneID" id="34524562"/>
<accession>J7RVG1</accession>
<dbReference type="Proteomes" id="UP000006310">
    <property type="component" value="Chromosome 2"/>
</dbReference>
<dbReference type="KEGG" id="kng:KNAG_0B04770"/>
<feature type="region of interest" description="Disordered" evidence="1">
    <location>
        <begin position="412"/>
        <end position="436"/>
    </location>
</feature>
<keyword evidence="5" id="KW-1185">Reference proteome</keyword>
<dbReference type="HOGENOM" id="CLU_031411_1_0_1"/>
<dbReference type="RefSeq" id="XP_022463158.1">
    <property type="nucleotide sequence ID" value="XM_022606466.1"/>
</dbReference>
<dbReference type="GO" id="GO:0006998">
    <property type="term" value="P:nuclear envelope organization"/>
    <property type="evidence" value="ECO:0007669"/>
    <property type="project" value="InterPro"/>
</dbReference>
<keyword evidence="2" id="KW-0472">Membrane</keyword>
<evidence type="ECO:0000313" key="4">
    <source>
        <dbReference type="EMBL" id="CCK68912.1"/>
    </source>
</evidence>
<dbReference type="GO" id="GO:0055088">
    <property type="term" value="P:lipid homeostasis"/>
    <property type="evidence" value="ECO:0007669"/>
    <property type="project" value="InterPro"/>
</dbReference>
<evidence type="ECO:0000313" key="5">
    <source>
        <dbReference type="Proteomes" id="UP000006310"/>
    </source>
</evidence>
<dbReference type="AlphaFoldDB" id="J7RVG1"/>
<evidence type="ECO:0000256" key="1">
    <source>
        <dbReference type="SAM" id="MobiDB-lite"/>
    </source>
</evidence>
<name>J7RVG1_HUIN7</name>
<dbReference type="eggNOG" id="KOG4503">
    <property type="taxonomic scope" value="Eukaryota"/>
</dbReference>
<keyword evidence="2" id="KW-0812">Transmembrane</keyword>
<dbReference type="Pfam" id="PF10104">
    <property type="entry name" value="Brr6_like_C_C"/>
    <property type="match status" value="1"/>
</dbReference>
<feature type="domain" description="Brl1/Brr6" evidence="3">
    <location>
        <begin position="271"/>
        <end position="403"/>
    </location>
</feature>
<dbReference type="InterPro" id="IPR018767">
    <property type="entry name" value="Brl1/Brr6_dom"/>
</dbReference>
<evidence type="ECO:0000259" key="3">
    <source>
        <dbReference type="SMART" id="SM01042"/>
    </source>
</evidence>
<gene>
    <name evidence="4" type="primary">KNAG0B04770</name>
    <name evidence="4" type="ordered locus">KNAG_0B04770</name>
</gene>
<dbReference type="GO" id="GO:0031965">
    <property type="term" value="C:nuclear membrane"/>
    <property type="evidence" value="ECO:0007669"/>
    <property type="project" value="InterPro"/>
</dbReference>
<dbReference type="PANTHER" id="PTHR28136">
    <property type="entry name" value="NUCLEUS EXPORT PROTEIN BRR6"/>
    <property type="match status" value="1"/>
</dbReference>
<evidence type="ECO:0000256" key="2">
    <source>
        <dbReference type="SAM" id="Phobius"/>
    </source>
</evidence>
<dbReference type="PANTHER" id="PTHR28136:SF1">
    <property type="entry name" value="NUCLEUS EXPORT PROTEIN BRL1"/>
    <property type="match status" value="1"/>
</dbReference>
<keyword evidence="2" id="KW-1133">Transmembrane helix</keyword>
<protein>
    <recommendedName>
        <fullName evidence="3">Brl1/Brr6 domain-containing protein</fullName>
    </recommendedName>
</protein>
<feature type="transmembrane region" description="Helical" evidence="2">
    <location>
        <begin position="381"/>
        <end position="402"/>
    </location>
</feature>
<proteinExistence type="predicted"/>
<dbReference type="SMART" id="SM01042">
    <property type="entry name" value="Brr6_like_C_C"/>
    <property type="match status" value="1"/>
</dbReference>
<sequence>METFSNLSLSDVTDTSEDVGIDSSLLNLSLNGGSQANDAMEMQLKQRFMPFVPVSPSPLRHSVNGARYNDGDALIDLDEDLMEVDEVDEVETVSDAEQPPITPLAPLQEMRESIYAADFKADTREQLSSDDEDEKHAKHVPDSTQSATTPTSTSIVRKLFSPTQLGAETAGVLNADCNHTPHKAKHDAVEGHMNAASRTVRHEWLKDKQVNFHINNNYYYGPARASGYTEHGDEFNRLGGNPKCHDEEEEETLPAPWSPESEPHSKLFYDSLTYFQWTFNTLTVSAGIVYILRLVRKDMHALWATHKRALQEEIALCQLQYDTNQCATNGALPAMAAKCREWGVCSQNDVDKFFHMRLALSLRLLGTLINELIQPLGWKPILVIALGILLWVFSSNFLFGFARAKYYYGTPERTEHHDDGPPGDPSGSILTRQHRQ</sequence>
<dbReference type="InterPro" id="IPR040202">
    <property type="entry name" value="Brl1/Brr6"/>
</dbReference>
<feature type="region of interest" description="Disordered" evidence="1">
    <location>
        <begin position="124"/>
        <end position="155"/>
    </location>
</feature>
<organism evidence="4 5">
    <name type="scientific">Huiozyma naganishii (strain ATCC MYA-139 / BCRC 22969 / CBS 8797 / KCTC 17520 / NBRC 10181 / NCYC 3082 / Yp74L-3)</name>
    <name type="common">Yeast</name>
    <name type="synonym">Kazachstania naganishii</name>
    <dbReference type="NCBI Taxonomy" id="1071383"/>
    <lineage>
        <taxon>Eukaryota</taxon>
        <taxon>Fungi</taxon>
        <taxon>Dikarya</taxon>
        <taxon>Ascomycota</taxon>
        <taxon>Saccharomycotina</taxon>
        <taxon>Saccharomycetes</taxon>
        <taxon>Saccharomycetales</taxon>
        <taxon>Saccharomycetaceae</taxon>
        <taxon>Huiozyma</taxon>
    </lineage>
</organism>
<dbReference type="OrthoDB" id="5961at2759"/>
<dbReference type="EMBL" id="HE978315">
    <property type="protein sequence ID" value="CCK68912.1"/>
    <property type="molecule type" value="Genomic_DNA"/>
</dbReference>